<dbReference type="InterPro" id="IPR021342">
    <property type="entry name" value="DUF2959"/>
</dbReference>
<dbReference type="EMBL" id="PYOP01000015">
    <property type="protein sequence ID" value="PSW96368.1"/>
    <property type="molecule type" value="Genomic_DNA"/>
</dbReference>
<accession>A0A0D8PVB5</accession>
<dbReference type="AlphaFoldDB" id="A0A0D8PVB5"/>
<feature type="chain" id="PRO_5030006052" evidence="1">
    <location>
        <begin position="21"/>
        <end position="212"/>
    </location>
</feature>
<keyword evidence="1" id="KW-0732">Signal</keyword>
<dbReference type="OrthoDB" id="9780401at2"/>
<evidence type="ECO:0000313" key="3">
    <source>
        <dbReference type="EMBL" id="PSW96368.1"/>
    </source>
</evidence>
<comment type="caution">
    <text evidence="2">The sequence shown here is derived from an EMBL/GenBank/DDBJ whole genome shotgun (WGS) entry which is preliminary data.</text>
</comment>
<evidence type="ECO:0000313" key="5">
    <source>
        <dbReference type="Proteomes" id="UP000241954"/>
    </source>
</evidence>
<proteinExistence type="predicted"/>
<dbReference type="RefSeq" id="WP_045036838.1">
    <property type="nucleotide sequence ID" value="NZ_CAMQYU010000004.1"/>
</dbReference>
<reference evidence="2 5" key="1">
    <citation type="submission" date="2018-01" db="EMBL/GenBank/DDBJ databases">
        <title>Whole genome sequencing of Histamine producing bacteria.</title>
        <authorList>
            <person name="Butler K."/>
        </authorList>
    </citation>
    <scope>NUCLEOTIDE SEQUENCE [LARGE SCALE GENOMIC DNA]</scope>
    <source>
        <strain evidence="3 4">ATCC 51761</strain>
        <strain evidence="2 5">NCIMB 13481</strain>
    </source>
</reference>
<dbReference type="Pfam" id="PF11172">
    <property type="entry name" value="DUF2959"/>
    <property type="match status" value="1"/>
</dbReference>
<evidence type="ECO:0000313" key="2">
    <source>
        <dbReference type="EMBL" id="PSV92932.1"/>
    </source>
</evidence>
<dbReference type="EMBL" id="PYLW01000022">
    <property type="protein sequence ID" value="PSV92932.1"/>
    <property type="molecule type" value="Genomic_DNA"/>
</dbReference>
<organism evidence="2 5">
    <name type="scientific">Photobacterium iliopiscarium</name>
    <dbReference type="NCBI Taxonomy" id="56192"/>
    <lineage>
        <taxon>Bacteria</taxon>
        <taxon>Pseudomonadati</taxon>
        <taxon>Pseudomonadota</taxon>
        <taxon>Gammaproteobacteria</taxon>
        <taxon>Vibrionales</taxon>
        <taxon>Vibrionaceae</taxon>
        <taxon>Photobacterium</taxon>
    </lineage>
</organism>
<name>A0A0D8PVB5_9GAMM</name>
<sequence>MPYFIALFLSVSLLSGCQTAYYSAMEKVGVYKRDIMVDRVEDANQAQQNAQKQFTSALDGLKALNQFDGGDLESAYQDIDSQYQSSEAAVKNVNDRIAAIEDVANAMFEEWQQELSLYKSANLKRDSQRKLQTTKVSYNKMLAAMKRAEKKMEPVLDTLRDNTLYLKHNLNAAAIGSLQGQFNSLQTEISGAIRDMNHAIAESNRFIGHLKK</sequence>
<gene>
    <name evidence="2" type="ORF">C9I88_16280</name>
    <name evidence="3" type="ORF">C9J52_10680</name>
</gene>
<keyword evidence="4" id="KW-1185">Reference proteome</keyword>
<evidence type="ECO:0000256" key="1">
    <source>
        <dbReference type="SAM" id="SignalP"/>
    </source>
</evidence>
<dbReference type="Proteomes" id="UP000241190">
    <property type="component" value="Unassembled WGS sequence"/>
</dbReference>
<feature type="signal peptide" evidence="1">
    <location>
        <begin position="1"/>
        <end position="20"/>
    </location>
</feature>
<protein>
    <submittedName>
        <fullName evidence="2">DUF2959 domain-containing protein</fullName>
    </submittedName>
</protein>
<evidence type="ECO:0000313" key="4">
    <source>
        <dbReference type="Proteomes" id="UP000241190"/>
    </source>
</evidence>
<dbReference type="Proteomes" id="UP000241954">
    <property type="component" value="Unassembled WGS sequence"/>
</dbReference>
<dbReference type="STRING" id="56192.UB38_10165"/>
<dbReference type="GeneID" id="93549770"/>